<dbReference type="AlphaFoldDB" id="A0A852VQG2"/>
<evidence type="ECO:0000313" key="2">
    <source>
        <dbReference type="Proteomes" id="UP000554054"/>
    </source>
</evidence>
<dbReference type="Gene3D" id="1.10.150.240">
    <property type="entry name" value="Putative phosphatase, domain 2"/>
    <property type="match status" value="1"/>
</dbReference>
<comment type="caution">
    <text evidence="1">The sequence shown here is derived from an EMBL/GenBank/DDBJ whole genome shotgun (WGS) entry which is preliminary data.</text>
</comment>
<dbReference type="PANTHER" id="PTHR43481:SF4">
    <property type="entry name" value="GLYCEROL-1-PHOSPHATE PHOSPHOHYDROLASE 1-RELATED"/>
    <property type="match status" value="1"/>
</dbReference>
<sequence length="223" mass="24008">MSMEGSGWLVVFDCDGVLVDSERLNVQTWTAMMLDAGIDFTEDDAVQTFVGKAYADNRVTIAEMTGAVPDPEWEKKWRAEFARSHERLEPISGAREAVIAVQDVGHAVCVASGSIWRAIGSKLTTTGLVDLFSEEVRFSAEHVEHGKPAPDVFLAAAESMGYAPQRCVVVEDSRAGVEAARAAGMAVVGYLSDLTPGAWLEDSDGIIDDMADLPSVVARLTRT</sequence>
<dbReference type="SFLD" id="SFLDS00003">
    <property type="entry name" value="Haloacid_Dehalogenase"/>
    <property type="match status" value="1"/>
</dbReference>
<evidence type="ECO:0000313" key="1">
    <source>
        <dbReference type="EMBL" id="NYF98008.1"/>
    </source>
</evidence>
<dbReference type="InterPro" id="IPR006439">
    <property type="entry name" value="HAD-SF_hydro_IA"/>
</dbReference>
<accession>A0A852VQG2</accession>
<dbReference type="GO" id="GO:0050308">
    <property type="term" value="F:sugar-phosphatase activity"/>
    <property type="evidence" value="ECO:0007669"/>
    <property type="project" value="TreeGrafter"/>
</dbReference>
<dbReference type="InterPro" id="IPR051806">
    <property type="entry name" value="HAD-like_SPP"/>
</dbReference>
<reference evidence="1 2" key="1">
    <citation type="submission" date="2020-07" db="EMBL/GenBank/DDBJ databases">
        <title>Sequencing the genomes of 1000 actinobacteria strains.</title>
        <authorList>
            <person name="Klenk H.-P."/>
        </authorList>
    </citation>
    <scope>NUCLEOTIDE SEQUENCE [LARGE SCALE GENOMIC DNA]</scope>
    <source>
        <strain evidence="1 2">DSM 26154</strain>
    </source>
</reference>
<proteinExistence type="predicted"/>
<dbReference type="EMBL" id="JACCAE010000001">
    <property type="protein sequence ID" value="NYF98008.1"/>
    <property type="molecule type" value="Genomic_DNA"/>
</dbReference>
<dbReference type="NCBIfam" id="TIGR01509">
    <property type="entry name" value="HAD-SF-IA-v3"/>
    <property type="match status" value="1"/>
</dbReference>
<protein>
    <submittedName>
        <fullName evidence="1">HAD superfamily hydrolase (TIGR01509 family)</fullName>
    </submittedName>
</protein>
<dbReference type="SUPFAM" id="SSF56784">
    <property type="entry name" value="HAD-like"/>
    <property type="match status" value="1"/>
</dbReference>
<dbReference type="InterPro" id="IPR023214">
    <property type="entry name" value="HAD_sf"/>
</dbReference>
<dbReference type="SFLD" id="SFLDG01129">
    <property type="entry name" value="C1.5:_HAD__Beta-PGM__Phosphata"/>
    <property type="match status" value="1"/>
</dbReference>
<organism evidence="1 2">
    <name type="scientific">Janibacter cremeus</name>
    <dbReference type="NCBI Taxonomy" id="1285192"/>
    <lineage>
        <taxon>Bacteria</taxon>
        <taxon>Bacillati</taxon>
        <taxon>Actinomycetota</taxon>
        <taxon>Actinomycetes</taxon>
        <taxon>Micrococcales</taxon>
        <taxon>Intrasporangiaceae</taxon>
        <taxon>Janibacter</taxon>
    </lineage>
</organism>
<dbReference type="PANTHER" id="PTHR43481">
    <property type="entry name" value="FRUCTOSE-1-PHOSPHATE PHOSPHATASE"/>
    <property type="match status" value="1"/>
</dbReference>
<keyword evidence="2" id="KW-1185">Reference proteome</keyword>
<name>A0A852VQG2_9MICO</name>
<dbReference type="Pfam" id="PF00702">
    <property type="entry name" value="Hydrolase"/>
    <property type="match status" value="1"/>
</dbReference>
<dbReference type="Gene3D" id="3.40.50.1000">
    <property type="entry name" value="HAD superfamily/HAD-like"/>
    <property type="match status" value="1"/>
</dbReference>
<dbReference type="InterPro" id="IPR036412">
    <property type="entry name" value="HAD-like_sf"/>
</dbReference>
<keyword evidence="1" id="KW-0378">Hydrolase</keyword>
<dbReference type="InterPro" id="IPR023198">
    <property type="entry name" value="PGP-like_dom2"/>
</dbReference>
<dbReference type="Proteomes" id="UP000554054">
    <property type="component" value="Unassembled WGS sequence"/>
</dbReference>
<gene>
    <name evidence="1" type="ORF">BJY20_001400</name>
</gene>